<organism evidence="1 2">
    <name type="scientific">Cladophialophora bantiana (strain ATCC 10958 / CBS 173.52 / CDC B-1940 / NIH 8579)</name>
    <name type="common">Xylohypha bantiana</name>
    <dbReference type="NCBI Taxonomy" id="1442370"/>
    <lineage>
        <taxon>Eukaryota</taxon>
        <taxon>Fungi</taxon>
        <taxon>Dikarya</taxon>
        <taxon>Ascomycota</taxon>
        <taxon>Pezizomycotina</taxon>
        <taxon>Eurotiomycetes</taxon>
        <taxon>Chaetothyriomycetidae</taxon>
        <taxon>Chaetothyriales</taxon>
        <taxon>Herpotrichiellaceae</taxon>
        <taxon>Cladophialophora</taxon>
    </lineage>
</organism>
<dbReference type="GeneID" id="27697625"/>
<dbReference type="CDD" id="cd02440">
    <property type="entry name" value="AdoMet_MTases"/>
    <property type="match status" value="1"/>
</dbReference>
<dbReference type="SUPFAM" id="SSF53335">
    <property type="entry name" value="S-adenosyl-L-methionine-dependent methyltransferases"/>
    <property type="match status" value="1"/>
</dbReference>
<dbReference type="PANTHER" id="PTHR43591:SF31">
    <property type="entry name" value="LAEA-LIKE, PUTATIVE (AFU_ORTHOLOGUE AFUA_8G01930)-RELATED"/>
    <property type="match status" value="1"/>
</dbReference>
<dbReference type="PANTHER" id="PTHR43591">
    <property type="entry name" value="METHYLTRANSFERASE"/>
    <property type="match status" value="1"/>
</dbReference>
<reference evidence="1" key="1">
    <citation type="submission" date="2015-01" db="EMBL/GenBank/DDBJ databases">
        <title>The Genome Sequence of Cladophialophora bantiana CBS 173.52.</title>
        <authorList>
            <consortium name="The Broad Institute Genomics Platform"/>
            <person name="Cuomo C."/>
            <person name="de Hoog S."/>
            <person name="Gorbushina A."/>
            <person name="Stielow B."/>
            <person name="Teixiera M."/>
            <person name="Abouelleil A."/>
            <person name="Chapman S.B."/>
            <person name="Priest M."/>
            <person name="Young S.K."/>
            <person name="Wortman J."/>
            <person name="Nusbaum C."/>
            <person name="Birren B."/>
        </authorList>
    </citation>
    <scope>NUCLEOTIDE SEQUENCE [LARGE SCALE GENOMIC DNA]</scope>
    <source>
        <strain evidence="1">CBS 173.52</strain>
    </source>
</reference>
<keyword evidence="2" id="KW-1185">Reference proteome</keyword>
<dbReference type="Proteomes" id="UP000053789">
    <property type="component" value="Unassembled WGS sequence"/>
</dbReference>
<proteinExistence type="predicted"/>
<evidence type="ECO:0008006" key="3">
    <source>
        <dbReference type="Google" id="ProtNLM"/>
    </source>
</evidence>
<dbReference type="EMBL" id="KN846985">
    <property type="protein sequence ID" value="KIW94720.1"/>
    <property type="molecule type" value="Genomic_DNA"/>
</dbReference>
<accession>A0A0D2HV21</accession>
<dbReference type="InterPro" id="IPR029063">
    <property type="entry name" value="SAM-dependent_MTases_sf"/>
</dbReference>
<protein>
    <recommendedName>
        <fullName evidence="3">Methyltransferase</fullName>
    </recommendedName>
</protein>
<dbReference type="OrthoDB" id="2013972at2759"/>
<dbReference type="Gene3D" id="3.40.50.150">
    <property type="entry name" value="Vaccinia Virus protein VP39"/>
    <property type="match status" value="1"/>
</dbReference>
<name>A0A0D2HV21_CLAB1</name>
<gene>
    <name evidence="1" type="ORF">Z519_04697</name>
</gene>
<dbReference type="VEuPathDB" id="FungiDB:Z519_04697"/>
<dbReference type="HOGENOM" id="CLU_010595_0_2_1"/>
<sequence length="350" mass="39609">MSPSNNEDTQLRAIFQSLVRNTSAAGPTALPLESVEQSFSDSDSGYEEGTLSNASVTSSIYAFEQENGRTYHSYKADKKYVIPNDEAGRERMDIHYHSLRYAMRDKLFYAPIEHPISVFDVGTGTGIWAMDVADAYPGAQVLGIDLSPIQPTWVAPNLEFQVFDLEEPWDMPERFDLVHSREMNGFSIKRWPKFFEQAFVSLRPGGWVECQEFDLNISSDDNTIPENSAAIRWQNLWEKGVQQGGMTGRCYPAKMAEQMRGAGFINITVLPFKMPIGPWAKDPMLRQSGLCTVVGLLDGVFGLSVRVYTQFLGWSVEELEALLVQVRQEWKSKRIHCYFPIYVAYGQKPP</sequence>
<dbReference type="RefSeq" id="XP_016621389.1">
    <property type="nucleotide sequence ID" value="XM_016762442.1"/>
</dbReference>
<evidence type="ECO:0000313" key="2">
    <source>
        <dbReference type="Proteomes" id="UP000053789"/>
    </source>
</evidence>
<dbReference type="AlphaFoldDB" id="A0A0D2HV21"/>
<evidence type="ECO:0000313" key="1">
    <source>
        <dbReference type="EMBL" id="KIW94720.1"/>
    </source>
</evidence>
<dbReference type="Pfam" id="PF13489">
    <property type="entry name" value="Methyltransf_23"/>
    <property type="match status" value="1"/>
</dbReference>
<dbReference type="GO" id="GO:0008168">
    <property type="term" value="F:methyltransferase activity"/>
    <property type="evidence" value="ECO:0007669"/>
    <property type="project" value="TreeGrafter"/>
</dbReference>